<reference evidence="2" key="1">
    <citation type="submission" date="2013-04" db="EMBL/GenBank/DDBJ databases">
        <authorList>
            <person name="Qu J."/>
            <person name="Murali S.C."/>
            <person name="Bandaranaike D."/>
            <person name="Bellair M."/>
            <person name="Blankenburg K."/>
            <person name="Chao H."/>
            <person name="Dinh H."/>
            <person name="Doddapaneni H."/>
            <person name="Downs B."/>
            <person name="Dugan-Rocha S."/>
            <person name="Elkadiri S."/>
            <person name="Gnanaolivu R.D."/>
            <person name="Hernandez B."/>
            <person name="Javaid M."/>
            <person name="Jayaseelan J.C."/>
            <person name="Lee S."/>
            <person name="Li M."/>
            <person name="Ming W."/>
            <person name="Munidasa M."/>
            <person name="Muniz J."/>
            <person name="Nguyen L."/>
            <person name="Ongeri F."/>
            <person name="Osuji N."/>
            <person name="Pu L.-L."/>
            <person name="Puazo M."/>
            <person name="Qu C."/>
            <person name="Quiroz J."/>
            <person name="Raj R."/>
            <person name="Weissenberger G."/>
            <person name="Xin Y."/>
            <person name="Zou X."/>
            <person name="Han Y."/>
            <person name="Richards S."/>
            <person name="Worley K."/>
            <person name="Muzny D."/>
            <person name="Gibbs R."/>
        </authorList>
    </citation>
    <scope>NUCLEOTIDE SEQUENCE</scope>
    <source>
        <strain evidence="2">Sampled in the wild</strain>
    </source>
</reference>
<dbReference type="EMBL" id="KZ311704">
    <property type="protein sequence ID" value="KAG8240126.1"/>
    <property type="molecule type" value="Genomic_DNA"/>
</dbReference>
<accession>A0A8K0PAK8</accession>
<gene>
    <name evidence="2" type="ORF">J437_LFUL007303</name>
</gene>
<feature type="region of interest" description="Disordered" evidence="1">
    <location>
        <begin position="102"/>
        <end position="126"/>
    </location>
</feature>
<reference evidence="2" key="2">
    <citation type="submission" date="2017-10" db="EMBL/GenBank/DDBJ databases">
        <title>Ladona fulva Genome sequencing and assembly.</title>
        <authorList>
            <person name="Murali S."/>
            <person name="Richards S."/>
            <person name="Bandaranaike D."/>
            <person name="Bellair M."/>
            <person name="Blankenburg K."/>
            <person name="Chao H."/>
            <person name="Dinh H."/>
            <person name="Doddapaneni H."/>
            <person name="Dugan-Rocha S."/>
            <person name="Elkadiri S."/>
            <person name="Gnanaolivu R."/>
            <person name="Hernandez B."/>
            <person name="Skinner E."/>
            <person name="Javaid M."/>
            <person name="Lee S."/>
            <person name="Li M."/>
            <person name="Ming W."/>
            <person name="Munidasa M."/>
            <person name="Muniz J."/>
            <person name="Nguyen L."/>
            <person name="Hughes D."/>
            <person name="Osuji N."/>
            <person name="Pu L.-L."/>
            <person name="Puazo M."/>
            <person name="Qu C."/>
            <person name="Quiroz J."/>
            <person name="Raj R."/>
            <person name="Weissenberger G."/>
            <person name="Xin Y."/>
            <person name="Zou X."/>
            <person name="Han Y."/>
            <person name="Worley K."/>
            <person name="Muzny D."/>
            <person name="Gibbs R."/>
        </authorList>
    </citation>
    <scope>NUCLEOTIDE SEQUENCE</scope>
    <source>
        <strain evidence="2">Sampled in the wild</strain>
    </source>
</reference>
<evidence type="ECO:0000256" key="1">
    <source>
        <dbReference type="SAM" id="MobiDB-lite"/>
    </source>
</evidence>
<comment type="caution">
    <text evidence="2">The sequence shown here is derived from an EMBL/GenBank/DDBJ whole genome shotgun (WGS) entry which is preliminary data.</text>
</comment>
<proteinExistence type="predicted"/>
<name>A0A8K0PAK8_LADFU</name>
<organism evidence="2 3">
    <name type="scientific">Ladona fulva</name>
    <name type="common">Scarce chaser dragonfly</name>
    <name type="synonym">Libellula fulva</name>
    <dbReference type="NCBI Taxonomy" id="123851"/>
    <lineage>
        <taxon>Eukaryota</taxon>
        <taxon>Metazoa</taxon>
        <taxon>Ecdysozoa</taxon>
        <taxon>Arthropoda</taxon>
        <taxon>Hexapoda</taxon>
        <taxon>Insecta</taxon>
        <taxon>Pterygota</taxon>
        <taxon>Palaeoptera</taxon>
        <taxon>Odonata</taxon>
        <taxon>Epiprocta</taxon>
        <taxon>Anisoptera</taxon>
        <taxon>Libelluloidea</taxon>
        <taxon>Libellulidae</taxon>
        <taxon>Ladona</taxon>
    </lineage>
</organism>
<dbReference type="AlphaFoldDB" id="A0A8K0PAK8"/>
<dbReference type="Proteomes" id="UP000792457">
    <property type="component" value="Unassembled WGS sequence"/>
</dbReference>
<keyword evidence="3" id="KW-1185">Reference proteome</keyword>
<protein>
    <submittedName>
        <fullName evidence="2">Uncharacterized protein</fullName>
    </submittedName>
</protein>
<sequence>MVRVKYRQRINLANQHKGKTQRMYDGSKLKVNEEQKEEYKRKVAQKFKGNKEEWDKGDCEEKWKVFKQTLQSVNEEMLGKDREKRKEWFDQERKEAIAERNEARAKMVQRKTRQTVEEYNRKRRFA</sequence>
<dbReference type="OrthoDB" id="6769555at2759"/>
<evidence type="ECO:0000313" key="3">
    <source>
        <dbReference type="Proteomes" id="UP000792457"/>
    </source>
</evidence>
<evidence type="ECO:0000313" key="2">
    <source>
        <dbReference type="EMBL" id="KAG8240126.1"/>
    </source>
</evidence>